<evidence type="ECO:0000256" key="6">
    <source>
        <dbReference type="ARBA" id="ARBA00022692"/>
    </source>
</evidence>
<dbReference type="Pfam" id="PF00528">
    <property type="entry name" value="BPD_transp_1"/>
    <property type="match status" value="1"/>
</dbReference>
<feature type="transmembrane region" description="Helical" evidence="9">
    <location>
        <begin position="401"/>
        <end position="421"/>
    </location>
</feature>
<organism evidence="12 13">
    <name type="scientific">Cohnella herbarum</name>
    <dbReference type="NCBI Taxonomy" id="2728023"/>
    <lineage>
        <taxon>Bacteria</taxon>
        <taxon>Bacillati</taxon>
        <taxon>Bacillota</taxon>
        <taxon>Bacilli</taxon>
        <taxon>Bacillales</taxon>
        <taxon>Paenibacillaceae</taxon>
        <taxon>Cohnella</taxon>
    </lineage>
</organism>
<dbReference type="InterPro" id="IPR035906">
    <property type="entry name" value="MetI-like_sf"/>
</dbReference>
<evidence type="ECO:0000256" key="10">
    <source>
        <dbReference type="RuleBase" id="RU367050"/>
    </source>
</evidence>
<evidence type="ECO:0000313" key="12">
    <source>
        <dbReference type="EMBL" id="QJD83810.1"/>
    </source>
</evidence>
<feature type="transmembrane region" description="Helical" evidence="9">
    <location>
        <begin position="288"/>
        <end position="313"/>
    </location>
</feature>
<keyword evidence="3 9" id="KW-0813">Transport</keyword>
<sequence>MTRHTPQATLLSVLFMGLGQWYNRQFMKGLLFASIEIAGIYWIASRLGKSVQGLFSLGDTPRGMVKVGKVYQPVDGDHSIFLMVEGLISLILVLLLVFLYCICIRDARLTALNREKGIKPHSFRVTLSNMANRNFPYLILAIPVTAALLLTVMPIIFSVLVAFTDFAAPNLPPAKLVHWVGFDVFKNLVNLGSWSKTLVGVATWTVVWAVAATLTTYLLGTIVAVLIQQKGIRLKAFWRTMLVIPFAVPNLVSLLVFRNLLNEEFGPINQYLELLGLSGLPWLNDPTWARITVIFVNLWLGFPLIMILVSGILTTIPKDLYEAAEVDGAPRFYTFRVITLPLVLYSTAPILIMQFAGNFNNFNVIFLLTNGNPVVPEYVYAGGTDLLVTWLYKLTLTNNQYNFASVLSILVFIFIASVSILNYRRTRSFKEEDLIQ</sequence>
<feature type="transmembrane region" description="Helical" evidence="9">
    <location>
        <begin position="201"/>
        <end position="227"/>
    </location>
</feature>
<dbReference type="PANTHER" id="PTHR47314">
    <property type="entry name" value="MALTOSE/MALTODEXTRIN TRANSPORT SYSTEM PERMEASE PROTEIN MALF"/>
    <property type="match status" value="1"/>
</dbReference>
<dbReference type="GO" id="GO:0015423">
    <property type="term" value="F:ABC-type maltose transporter activity"/>
    <property type="evidence" value="ECO:0007669"/>
    <property type="project" value="TreeGrafter"/>
</dbReference>
<evidence type="ECO:0000256" key="1">
    <source>
        <dbReference type="ARBA" id="ARBA00004651"/>
    </source>
</evidence>
<keyword evidence="6 9" id="KW-0812">Transmembrane</keyword>
<dbReference type="Gene3D" id="1.10.3720.10">
    <property type="entry name" value="MetI-like"/>
    <property type="match status" value="1"/>
</dbReference>
<dbReference type="GO" id="GO:0042956">
    <property type="term" value="P:maltodextrin transmembrane transport"/>
    <property type="evidence" value="ECO:0007669"/>
    <property type="project" value="TreeGrafter"/>
</dbReference>
<keyword evidence="8 9" id="KW-0472">Membrane</keyword>
<evidence type="ECO:0000256" key="4">
    <source>
        <dbReference type="ARBA" id="ARBA00022475"/>
    </source>
</evidence>
<evidence type="ECO:0000256" key="3">
    <source>
        <dbReference type="ARBA" id="ARBA00022448"/>
    </source>
</evidence>
<dbReference type="GO" id="GO:1990060">
    <property type="term" value="C:maltose transport complex"/>
    <property type="evidence" value="ECO:0007669"/>
    <property type="project" value="TreeGrafter"/>
</dbReference>
<feature type="transmembrane region" description="Helical" evidence="9">
    <location>
        <begin position="333"/>
        <end position="356"/>
    </location>
</feature>
<dbReference type="SUPFAM" id="SSF160964">
    <property type="entry name" value="MalF N-terminal region-like"/>
    <property type="match status" value="1"/>
</dbReference>
<feature type="transmembrane region" description="Helical" evidence="9">
    <location>
        <begin position="80"/>
        <end position="104"/>
    </location>
</feature>
<dbReference type="RefSeq" id="WP_169280097.1">
    <property type="nucleotide sequence ID" value="NZ_CP051680.1"/>
</dbReference>
<evidence type="ECO:0000259" key="11">
    <source>
        <dbReference type="PROSITE" id="PS50928"/>
    </source>
</evidence>
<evidence type="ECO:0000256" key="2">
    <source>
        <dbReference type="ARBA" id="ARBA00009047"/>
    </source>
</evidence>
<dbReference type="PANTHER" id="PTHR47314:SF1">
    <property type="entry name" value="MALTOSE_MALTODEXTRIN TRANSPORT SYSTEM PERMEASE PROTEIN MALF"/>
    <property type="match status" value="1"/>
</dbReference>
<protein>
    <recommendedName>
        <fullName evidence="10">Maltose/maltodextrin transport system permease protein</fullName>
    </recommendedName>
</protein>
<keyword evidence="4 10" id="KW-1003">Cell membrane</keyword>
<name>A0A7Z2ZLF6_9BACL</name>
<accession>A0A7Z2ZLF6</accession>
<dbReference type="SUPFAM" id="SSF161098">
    <property type="entry name" value="MetI-like"/>
    <property type="match status" value="1"/>
</dbReference>
<evidence type="ECO:0000256" key="7">
    <source>
        <dbReference type="ARBA" id="ARBA00022989"/>
    </source>
</evidence>
<dbReference type="Proteomes" id="UP000502248">
    <property type="component" value="Chromosome"/>
</dbReference>
<gene>
    <name evidence="12" type="ORF">HH215_11875</name>
</gene>
<feature type="domain" description="ABC transmembrane type-1" evidence="11">
    <location>
        <begin position="202"/>
        <end position="422"/>
    </location>
</feature>
<dbReference type="AlphaFoldDB" id="A0A7Z2ZLF6"/>
<comment type="similarity">
    <text evidence="2 10">Belongs to the binding-protein-dependent transport system permease family. MalFG subfamily.</text>
</comment>
<reference evidence="12 13" key="1">
    <citation type="submission" date="2020-04" db="EMBL/GenBank/DDBJ databases">
        <title>Genome sequencing of novel species.</title>
        <authorList>
            <person name="Heo J."/>
            <person name="Kim S.-J."/>
            <person name="Kim J.-S."/>
            <person name="Hong S.-B."/>
            <person name="Kwon S.-W."/>
        </authorList>
    </citation>
    <scope>NUCLEOTIDE SEQUENCE [LARGE SCALE GENOMIC DNA]</scope>
    <source>
        <strain evidence="12 13">MFER-1</strain>
    </source>
</reference>
<dbReference type="CDD" id="cd06261">
    <property type="entry name" value="TM_PBP2"/>
    <property type="match status" value="1"/>
</dbReference>
<keyword evidence="13" id="KW-1185">Reference proteome</keyword>
<comment type="function">
    <text evidence="10">Part of the ABC transporter complex MalEFGK involved in maltose/maltodextrin import. Probably responsible for the translocation of the substrate across the membrane.</text>
</comment>
<feature type="transmembrane region" description="Helical" evidence="9">
    <location>
        <begin position="137"/>
        <end position="163"/>
    </location>
</feature>
<evidence type="ECO:0000313" key="13">
    <source>
        <dbReference type="Proteomes" id="UP000502248"/>
    </source>
</evidence>
<feature type="transmembrane region" description="Helical" evidence="9">
    <location>
        <begin position="26"/>
        <end position="44"/>
    </location>
</feature>
<proteinExistence type="inferred from homology"/>
<dbReference type="KEGG" id="cheb:HH215_11875"/>
<keyword evidence="7 9" id="KW-1133">Transmembrane helix</keyword>
<evidence type="ECO:0000256" key="5">
    <source>
        <dbReference type="ARBA" id="ARBA00022597"/>
    </source>
</evidence>
<dbReference type="PROSITE" id="PS50928">
    <property type="entry name" value="ABC_TM1"/>
    <property type="match status" value="1"/>
</dbReference>
<feature type="transmembrane region" description="Helical" evidence="9">
    <location>
        <begin position="236"/>
        <end position="257"/>
    </location>
</feature>
<dbReference type="EMBL" id="CP051680">
    <property type="protein sequence ID" value="QJD83810.1"/>
    <property type="molecule type" value="Genomic_DNA"/>
</dbReference>
<comment type="subcellular location">
    <subcellularLocation>
        <location evidence="1 9">Cell membrane</location>
        <topology evidence="1 9">Multi-pass membrane protein</topology>
    </subcellularLocation>
</comment>
<evidence type="ECO:0000256" key="9">
    <source>
        <dbReference type="RuleBase" id="RU363032"/>
    </source>
</evidence>
<keyword evidence="5 10" id="KW-0762">Sugar transport</keyword>
<dbReference type="InterPro" id="IPR000515">
    <property type="entry name" value="MetI-like"/>
</dbReference>
<evidence type="ECO:0000256" key="8">
    <source>
        <dbReference type="ARBA" id="ARBA00023136"/>
    </source>
</evidence>